<keyword evidence="4" id="KW-0812">Transmembrane</keyword>
<dbReference type="STRING" id="78915.A0A4P9XRJ3"/>
<dbReference type="Gene3D" id="2.120.10.80">
    <property type="entry name" value="Kelch-type beta propeller"/>
    <property type="match status" value="2"/>
</dbReference>
<dbReference type="InterPro" id="IPR015915">
    <property type="entry name" value="Kelch-typ_b-propeller"/>
</dbReference>
<organism evidence="6 7">
    <name type="scientific">Thamnocephalis sphaerospora</name>
    <dbReference type="NCBI Taxonomy" id="78915"/>
    <lineage>
        <taxon>Eukaryota</taxon>
        <taxon>Fungi</taxon>
        <taxon>Fungi incertae sedis</taxon>
        <taxon>Zoopagomycota</taxon>
        <taxon>Zoopagomycotina</taxon>
        <taxon>Zoopagomycetes</taxon>
        <taxon>Zoopagales</taxon>
        <taxon>Sigmoideomycetaceae</taxon>
        <taxon>Thamnocephalis</taxon>
    </lineage>
</organism>
<keyword evidence="1" id="KW-0880">Kelch repeat</keyword>
<name>A0A4P9XRJ3_9FUNG</name>
<feature type="signal peptide" evidence="5">
    <location>
        <begin position="1"/>
        <end position="34"/>
    </location>
</feature>
<dbReference type="PANTHER" id="PTHR46093">
    <property type="entry name" value="ACYL-COA-BINDING DOMAIN-CONTAINING PROTEIN 5"/>
    <property type="match status" value="1"/>
</dbReference>
<evidence type="ECO:0000256" key="5">
    <source>
        <dbReference type="SAM" id="SignalP"/>
    </source>
</evidence>
<keyword evidence="7" id="KW-1185">Reference proteome</keyword>
<evidence type="ECO:0000256" key="3">
    <source>
        <dbReference type="SAM" id="MobiDB-lite"/>
    </source>
</evidence>
<dbReference type="EMBL" id="KZ992576">
    <property type="protein sequence ID" value="RKP08705.1"/>
    <property type="molecule type" value="Genomic_DNA"/>
</dbReference>
<dbReference type="PANTHER" id="PTHR46093:SF18">
    <property type="entry name" value="FIBRONECTIN TYPE-III DOMAIN-CONTAINING PROTEIN"/>
    <property type="match status" value="1"/>
</dbReference>
<evidence type="ECO:0000256" key="4">
    <source>
        <dbReference type="SAM" id="Phobius"/>
    </source>
</evidence>
<keyword evidence="4" id="KW-1133">Transmembrane helix</keyword>
<keyword evidence="4" id="KW-0472">Membrane</keyword>
<evidence type="ECO:0008006" key="8">
    <source>
        <dbReference type="Google" id="ProtNLM"/>
    </source>
</evidence>
<gene>
    <name evidence="6" type="ORF">THASP1DRAFT_29492</name>
</gene>
<reference evidence="7" key="1">
    <citation type="journal article" date="2018" name="Nat. Microbiol.">
        <title>Leveraging single-cell genomics to expand the fungal tree of life.</title>
        <authorList>
            <person name="Ahrendt S.R."/>
            <person name="Quandt C.A."/>
            <person name="Ciobanu D."/>
            <person name="Clum A."/>
            <person name="Salamov A."/>
            <person name="Andreopoulos B."/>
            <person name="Cheng J.F."/>
            <person name="Woyke T."/>
            <person name="Pelin A."/>
            <person name="Henrissat B."/>
            <person name="Reynolds N.K."/>
            <person name="Benny G.L."/>
            <person name="Smith M.E."/>
            <person name="James T.Y."/>
            <person name="Grigoriev I.V."/>
        </authorList>
    </citation>
    <scope>NUCLEOTIDE SEQUENCE [LARGE SCALE GENOMIC DNA]</scope>
    <source>
        <strain evidence="7">RSA 1356</strain>
    </source>
</reference>
<dbReference type="AlphaFoldDB" id="A0A4P9XRJ3"/>
<keyword evidence="2" id="KW-0677">Repeat</keyword>
<proteinExistence type="predicted"/>
<evidence type="ECO:0000256" key="1">
    <source>
        <dbReference type="ARBA" id="ARBA00022441"/>
    </source>
</evidence>
<dbReference type="SUPFAM" id="SSF117281">
    <property type="entry name" value="Kelch motif"/>
    <property type="match status" value="1"/>
</dbReference>
<sequence>MTSLAKRCAARERRTLLYLLLFILLFSSLPRSQAQSLQAQPQGRWGHSATVLGNLLYVTGGRVGEGGSAAVYAKGDNFALTLDLTKAFDVNTPPWTPVKASEKMPSPRVNHAAAADRKNNRVLVYGGYLESDSQVNDIWSLGADDQSWKNVATKGTRPDQRYNMDTTVQSNLFYSLGGIADKDAAGASAKEKNTNNLFSLNMDDMTWTNLTNAPIPGGLYMHTFTYVRARNMLVSIGGSNNGKLLPMNLIYTYDISTDSWSSFTADGPAPKERLQHTAVALDDKIIVYGGCDKNFTQLYNDVAILDLENKRWMEPPQLKNAPPGRYDHAAVMVGNYMLITFGYLDTKKGDSKLYVLDRNTWAFADTFPGISKPDEAALAEEGGTSASQRRAKIIGGAVGGAVAFLLLAVGVFFLVRRERKKRYKAQNLLAQELEATKVGMRRSGFRTSAPTGTITDIYYNSEGATSTTHTMPSVAEWAHNASTQDSLETRQNNMSPTGSPSYRMSVDTYASTADQSNRDLRPPHSYANTSGPDPGARPDSGVSTGINPVRVSHSMVPPVSLQATSIAEDDEDQLHQLSQNAEVSGISLVPKQGLRLTNPDHIDE</sequence>
<dbReference type="SUPFAM" id="SSF50969">
    <property type="entry name" value="YVTN repeat-like/Quinoprotein amine dehydrogenase"/>
    <property type="match status" value="1"/>
</dbReference>
<feature type="compositionally biased region" description="Polar residues" evidence="3">
    <location>
        <begin position="482"/>
        <end position="515"/>
    </location>
</feature>
<feature type="chain" id="PRO_5020182221" description="Galactose oxidase" evidence="5">
    <location>
        <begin position="35"/>
        <end position="604"/>
    </location>
</feature>
<feature type="region of interest" description="Disordered" evidence="3">
    <location>
        <begin position="482"/>
        <end position="551"/>
    </location>
</feature>
<evidence type="ECO:0000313" key="6">
    <source>
        <dbReference type="EMBL" id="RKP08705.1"/>
    </source>
</evidence>
<dbReference type="InterPro" id="IPR011044">
    <property type="entry name" value="Quino_amine_DH_bsu"/>
</dbReference>
<dbReference type="OrthoDB" id="432528at2759"/>
<dbReference type="Pfam" id="PF24681">
    <property type="entry name" value="Kelch_KLHDC2_KLHL20_DRC7"/>
    <property type="match status" value="1"/>
</dbReference>
<evidence type="ECO:0000313" key="7">
    <source>
        <dbReference type="Proteomes" id="UP000271241"/>
    </source>
</evidence>
<accession>A0A4P9XRJ3</accession>
<feature type="transmembrane region" description="Helical" evidence="4">
    <location>
        <begin position="393"/>
        <end position="415"/>
    </location>
</feature>
<keyword evidence="5" id="KW-0732">Signal</keyword>
<protein>
    <recommendedName>
        <fullName evidence="8">Galactose oxidase</fullName>
    </recommendedName>
</protein>
<evidence type="ECO:0000256" key="2">
    <source>
        <dbReference type="ARBA" id="ARBA00022737"/>
    </source>
</evidence>
<dbReference type="CDD" id="cd12087">
    <property type="entry name" value="TM_EGFR-like"/>
    <property type="match status" value="1"/>
</dbReference>
<dbReference type="Proteomes" id="UP000271241">
    <property type="component" value="Unassembled WGS sequence"/>
</dbReference>